<dbReference type="Proteomes" id="UP001501788">
    <property type="component" value="Unassembled WGS sequence"/>
</dbReference>
<evidence type="ECO:0000313" key="1">
    <source>
        <dbReference type="EMBL" id="GAA4419005.1"/>
    </source>
</evidence>
<accession>A0ABP8KZW7</accession>
<protein>
    <recommendedName>
        <fullName evidence="3">Lipid A biosynthesis acyltransferase</fullName>
    </recommendedName>
</protein>
<comment type="caution">
    <text evidence="1">The sequence shown here is derived from an EMBL/GenBank/DDBJ whole genome shotgun (WGS) entry which is preliminary data.</text>
</comment>
<dbReference type="EMBL" id="BAABEX010000004">
    <property type="protein sequence ID" value="GAA4419005.1"/>
    <property type="molecule type" value="Genomic_DNA"/>
</dbReference>
<organism evidence="1 2">
    <name type="scientific">Acidovorax lacteus</name>
    <dbReference type="NCBI Taxonomy" id="1924988"/>
    <lineage>
        <taxon>Bacteria</taxon>
        <taxon>Pseudomonadati</taxon>
        <taxon>Pseudomonadota</taxon>
        <taxon>Betaproteobacteria</taxon>
        <taxon>Burkholderiales</taxon>
        <taxon>Comamonadaceae</taxon>
        <taxon>Acidovorax</taxon>
    </lineage>
</organism>
<proteinExistence type="predicted"/>
<dbReference type="RefSeq" id="WP_345060831.1">
    <property type="nucleotide sequence ID" value="NZ_BAABEX010000004.1"/>
</dbReference>
<sequence length="309" mass="34339">MTASRWRTELRDVCELVLAPSIAAVLPWRWAFALMRQVLPHTPWYRSAADAAWREFEARPAHALLPATPAERNAIGAAWRAQRQLVSWVDHADHYLARSRGDAWMRDHLRVQGQWPQPGQAALLLTFHWGAGMWGLRHAAAQGLEPRALVASTEGEPFRGRAVLGWYAKARTATVRRALRCDPLDVTGSLRPAIKTLRAGGQVLAAIDVPADQAASAEAIRVLSMPAAVPRALHRLAVEQKVPVYVYLTGFNAATGERTLHIHALGVYEDASVLVRDVFAHLERAICQDSAAWHFWGEAPRFFRQTEPG</sequence>
<name>A0ABP8KZW7_9BURK</name>
<evidence type="ECO:0008006" key="3">
    <source>
        <dbReference type="Google" id="ProtNLM"/>
    </source>
</evidence>
<gene>
    <name evidence="1" type="ORF">GCM10023090_04650</name>
</gene>
<reference evidence="2" key="1">
    <citation type="journal article" date="2019" name="Int. J. Syst. Evol. Microbiol.">
        <title>The Global Catalogue of Microorganisms (GCM) 10K type strain sequencing project: providing services to taxonomists for standard genome sequencing and annotation.</title>
        <authorList>
            <consortium name="The Broad Institute Genomics Platform"/>
            <consortium name="The Broad Institute Genome Sequencing Center for Infectious Disease"/>
            <person name="Wu L."/>
            <person name="Ma J."/>
        </authorList>
    </citation>
    <scope>NUCLEOTIDE SEQUENCE [LARGE SCALE GENOMIC DNA]</scope>
    <source>
        <strain evidence="2">JCM 31890</strain>
    </source>
</reference>
<evidence type="ECO:0000313" key="2">
    <source>
        <dbReference type="Proteomes" id="UP001501788"/>
    </source>
</evidence>
<keyword evidence="2" id="KW-1185">Reference proteome</keyword>